<evidence type="ECO:0000313" key="2">
    <source>
        <dbReference type="EMBL" id="KAK8082225.1"/>
    </source>
</evidence>
<feature type="compositionally biased region" description="Polar residues" evidence="1">
    <location>
        <begin position="21"/>
        <end position="35"/>
    </location>
</feature>
<evidence type="ECO:0000256" key="1">
    <source>
        <dbReference type="SAM" id="MobiDB-lite"/>
    </source>
</evidence>
<gene>
    <name evidence="2" type="ORF">PG996_001006</name>
</gene>
<accession>A0ABR1WFD7</accession>
<keyword evidence="3" id="KW-1185">Reference proteome</keyword>
<proteinExistence type="predicted"/>
<sequence length="110" mass="11902">MDSDEFDDDIADEDLIFAASQAPNNIRSSSSITNPTPRPSGPQGRDDFDSRPTVAQSIPSRNEPVAIDLDDLPANAFSSSPDFHQTAPLNKMLASALELLGPLRHTIKQL</sequence>
<dbReference type="GO" id="GO:0004386">
    <property type="term" value="F:helicase activity"/>
    <property type="evidence" value="ECO:0007669"/>
    <property type="project" value="UniProtKB-KW"/>
</dbReference>
<evidence type="ECO:0000313" key="3">
    <source>
        <dbReference type="Proteomes" id="UP001446871"/>
    </source>
</evidence>
<name>A0ABR1WFD7_9PEZI</name>
<protein>
    <submittedName>
        <fullName evidence="2">ATP-dependent DNA helicase</fullName>
    </submittedName>
</protein>
<dbReference type="Proteomes" id="UP001446871">
    <property type="component" value="Unassembled WGS sequence"/>
</dbReference>
<comment type="caution">
    <text evidence="2">The sequence shown here is derived from an EMBL/GenBank/DDBJ whole genome shotgun (WGS) entry which is preliminary data.</text>
</comment>
<dbReference type="EMBL" id="JAQQWM010000001">
    <property type="protein sequence ID" value="KAK8082225.1"/>
    <property type="molecule type" value="Genomic_DNA"/>
</dbReference>
<organism evidence="2 3">
    <name type="scientific">Apiospora saccharicola</name>
    <dbReference type="NCBI Taxonomy" id="335842"/>
    <lineage>
        <taxon>Eukaryota</taxon>
        <taxon>Fungi</taxon>
        <taxon>Dikarya</taxon>
        <taxon>Ascomycota</taxon>
        <taxon>Pezizomycotina</taxon>
        <taxon>Sordariomycetes</taxon>
        <taxon>Xylariomycetidae</taxon>
        <taxon>Amphisphaeriales</taxon>
        <taxon>Apiosporaceae</taxon>
        <taxon>Apiospora</taxon>
    </lineage>
</organism>
<keyword evidence="2" id="KW-0067">ATP-binding</keyword>
<keyword evidence="2" id="KW-0547">Nucleotide-binding</keyword>
<keyword evidence="2" id="KW-0347">Helicase</keyword>
<reference evidence="2 3" key="1">
    <citation type="submission" date="2023-01" db="EMBL/GenBank/DDBJ databases">
        <title>Analysis of 21 Apiospora genomes using comparative genomics revels a genus with tremendous synthesis potential of carbohydrate active enzymes and secondary metabolites.</title>
        <authorList>
            <person name="Sorensen T."/>
        </authorList>
    </citation>
    <scope>NUCLEOTIDE SEQUENCE [LARGE SCALE GENOMIC DNA]</scope>
    <source>
        <strain evidence="2 3">CBS 83171</strain>
    </source>
</reference>
<feature type="region of interest" description="Disordered" evidence="1">
    <location>
        <begin position="19"/>
        <end position="65"/>
    </location>
</feature>
<keyword evidence="2" id="KW-0378">Hydrolase</keyword>